<evidence type="ECO:0000256" key="3">
    <source>
        <dbReference type="ARBA" id="ARBA00022737"/>
    </source>
</evidence>
<dbReference type="AlphaFoldDB" id="A0AAD9PZ36"/>
<reference evidence="8" key="2">
    <citation type="journal article" date="2023" name="Science">
        <title>Genomic signatures of disease resistance in endangered staghorn corals.</title>
        <authorList>
            <person name="Vollmer S.V."/>
            <person name="Selwyn J.D."/>
            <person name="Despard B.A."/>
            <person name="Roesel C.L."/>
        </authorList>
    </citation>
    <scope>NUCLEOTIDE SEQUENCE</scope>
    <source>
        <strain evidence="8">K2</strain>
    </source>
</reference>
<sequence length="588" mass="64895">MVVEMGGVQTLIFLSQSGNDEVKAAVVSGLQILSTHPPLHPMMAKCGGIKALCSILSTANESQEQTLIDGISALMIFCKSPELKAQALADGALNPVLSLCAMKEAIALLALMTLSHIVEHQGNLAPLIESNQNALPRILALTRAQDEKEDFSAGRCLVEALTRGPKNLQVLVNASCLIANLATGEKDQMSLRDCLQAMCTLTSSQSWHKDIQTHVSRALGNFAKFHQNSSILIAYLPSIVQTHLKSTDNTIRCHGLRTTVYLLSHQQERAVDMLIRYDLFSPGHGLVFRVLDLHRVFRSESGPKSSTMAISYHDTTLHGSMNSVNSTGSVNVAVQALQLSRHLAGRGARGKRFLSSRFSYYANADSNFQLTRIVSSGDVSPNPGPTGEGNNPARCSGCNRTIARNHRAVECNHCYNMWHIKCGNVSPSQYNYFYKDRTSKWTCARCLAPATDISANIKNDLRKGIELDSLIPLKNCLHTKDVSIVHMNICGLVRHIREIKILLEYSPVDFLAVTESHLNAEIDDREISINGYKIIRKDRPNGSPWGGCALYHKENLEVHIIHKFMSDDIEAIWAELILNSTSFNRLFV</sequence>
<evidence type="ECO:0000256" key="4">
    <source>
        <dbReference type="ARBA" id="ARBA00022771"/>
    </source>
</evidence>
<evidence type="ECO:0000259" key="7">
    <source>
        <dbReference type="PROSITE" id="PS50016"/>
    </source>
</evidence>
<dbReference type="InterPro" id="IPR016024">
    <property type="entry name" value="ARM-type_fold"/>
</dbReference>
<feature type="domain" description="PHD-type" evidence="7">
    <location>
        <begin position="392"/>
        <end position="449"/>
    </location>
</feature>
<gene>
    <name evidence="8" type="ORF">P5673_027368</name>
</gene>
<evidence type="ECO:0000313" key="8">
    <source>
        <dbReference type="EMBL" id="KAK2551757.1"/>
    </source>
</evidence>
<dbReference type="SUPFAM" id="SSF57903">
    <property type="entry name" value="FYVE/PHD zinc finger"/>
    <property type="match status" value="1"/>
</dbReference>
<dbReference type="PANTHER" id="PTHR47249">
    <property type="entry name" value="VACUOLAR PROTEIN 8"/>
    <property type="match status" value="1"/>
</dbReference>
<dbReference type="InterPro" id="IPR019787">
    <property type="entry name" value="Znf_PHD-finger"/>
</dbReference>
<evidence type="ECO:0000256" key="2">
    <source>
        <dbReference type="ARBA" id="ARBA00022723"/>
    </source>
</evidence>
<dbReference type="SUPFAM" id="SSF48371">
    <property type="entry name" value="ARM repeat"/>
    <property type="match status" value="1"/>
</dbReference>
<keyword evidence="4 6" id="KW-0863">Zinc-finger</keyword>
<dbReference type="InterPro" id="IPR013083">
    <property type="entry name" value="Znf_RING/FYVE/PHD"/>
</dbReference>
<keyword evidence="5" id="KW-0862">Zinc</keyword>
<dbReference type="InterPro" id="IPR011989">
    <property type="entry name" value="ARM-like"/>
</dbReference>
<name>A0AAD9PZ36_ACRCE</name>
<dbReference type="InterPro" id="IPR045156">
    <property type="entry name" value="Vac8"/>
</dbReference>
<evidence type="ECO:0000313" key="9">
    <source>
        <dbReference type="Proteomes" id="UP001249851"/>
    </source>
</evidence>
<dbReference type="GO" id="GO:0008270">
    <property type="term" value="F:zinc ion binding"/>
    <property type="evidence" value="ECO:0007669"/>
    <property type="project" value="UniProtKB-KW"/>
</dbReference>
<dbReference type="Gene3D" id="3.30.40.10">
    <property type="entry name" value="Zinc/RING finger domain, C3HC4 (zinc finger)"/>
    <property type="match status" value="1"/>
</dbReference>
<dbReference type="InterPro" id="IPR011011">
    <property type="entry name" value="Znf_FYVE_PHD"/>
</dbReference>
<dbReference type="GO" id="GO:0043495">
    <property type="term" value="F:protein-membrane adaptor activity"/>
    <property type="evidence" value="ECO:0007669"/>
    <property type="project" value="InterPro"/>
</dbReference>
<dbReference type="PANTHER" id="PTHR47249:SF1">
    <property type="entry name" value="VACUOLAR PROTEIN 8"/>
    <property type="match status" value="1"/>
</dbReference>
<accession>A0AAD9PZ36</accession>
<dbReference type="Gene3D" id="1.25.10.10">
    <property type="entry name" value="Leucine-rich Repeat Variant"/>
    <property type="match status" value="1"/>
</dbReference>
<organism evidence="8 9">
    <name type="scientific">Acropora cervicornis</name>
    <name type="common">Staghorn coral</name>
    <dbReference type="NCBI Taxonomy" id="6130"/>
    <lineage>
        <taxon>Eukaryota</taxon>
        <taxon>Metazoa</taxon>
        <taxon>Cnidaria</taxon>
        <taxon>Anthozoa</taxon>
        <taxon>Hexacorallia</taxon>
        <taxon>Scleractinia</taxon>
        <taxon>Astrocoeniina</taxon>
        <taxon>Acroporidae</taxon>
        <taxon>Acropora</taxon>
    </lineage>
</organism>
<keyword evidence="2" id="KW-0479">Metal-binding</keyword>
<comment type="similarity">
    <text evidence="1">Belongs to the beta-catenin family.</text>
</comment>
<evidence type="ECO:0000256" key="6">
    <source>
        <dbReference type="PROSITE-ProRule" id="PRU00146"/>
    </source>
</evidence>
<dbReference type="Gene3D" id="3.60.10.10">
    <property type="entry name" value="Endonuclease/exonuclease/phosphatase"/>
    <property type="match status" value="1"/>
</dbReference>
<keyword evidence="9" id="KW-1185">Reference proteome</keyword>
<keyword evidence="3" id="KW-0677">Repeat</keyword>
<proteinExistence type="inferred from homology"/>
<dbReference type="PROSITE" id="PS50016">
    <property type="entry name" value="ZF_PHD_2"/>
    <property type="match status" value="1"/>
</dbReference>
<dbReference type="InterPro" id="IPR036691">
    <property type="entry name" value="Endo/exonu/phosph_ase_sf"/>
</dbReference>
<dbReference type="EMBL" id="JARQWQ010000094">
    <property type="protein sequence ID" value="KAK2551757.1"/>
    <property type="molecule type" value="Genomic_DNA"/>
</dbReference>
<evidence type="ECO:0000256" key="5">
    <source>
        <dbReference type="ARBA" id="ARBA00022833"/>
    </source>
</evidence>
<dbReference type="GO" id="GO:0071562">
    <property type="term" value="P:nucleus-vacuole junction assembly"/>
    <property type="evidence" value="ECO:0007669"/>
    <property type="project" value="InterPro"/>
</dbReference>
<reference evidence="8" key="1">
    <citation type="journal article" date="2023" name="G3 (Bethesda)">
        <title>Whole genome assembly and annotation of the endangered Caribbean coral Acropora cervicornis.</title>
        <authorList>
            <person name="Selwyn J.D."/>
            <person name="Vollmer S.V."/>
        </authorList>
    </citation>
    <scope>NUCLEOTIDE SEQUENCE</scope>
    <source>
        <strain evidence="8">K2</strain>
    </source>
</reference>
<comment type="caution">
    <text evidence="8">The sequence shown here is derived from an EMBL/GenBank/DDBJ whole genome shotgun (WGS) entry which is preliminary data.</text>
</comment>
<protein>
    <recommendedName>
        <fullName evidence="7">PHD-type domain-containing protein</fullName>
    </recommendedName>
</protein>
<evidence type="ECO:0000256" key="1">
    <source>
        <dbReference type="ARBA" id="ARBA00005462"/>
    </source>
</evidence>
<dbReference type="Proteomes" id="UP001249851">
    <property type="component" value="Unassembled WGS sequence"/>
</dbReference>